<gene>
    <name evidence="2" type="ORF">E2562_011371</name>
</gene>
<keyword evidence="3" id="KW-1185">Reference proteome</keyword>
<organism evidence="2 3">
    <name type="scientific">Oryza meyeriana var. granulata</name>
    <dbReference type="NCBI Taxonomy" id="110450"/>
    <lineage>
        <taxon>Eukaryota</taxon>
        <taxon>Viridiplantae</taxon>
        <taxon>Streptophyta</taxon>
        <taxon>Embryophyta</taxon>
        <taxon>Tracheophyta</taxon>
        <taxon>Spermatophyta</taxon>
        <taxon>Magnoliopsida</taxon>
        <taxon>Liliopsida</taxon>
        <taxon>Poales</taxon>
        <taxon>Poaceae</taxon>
        <taxon>BOP clade</taxon>
        <taxon>Oryzoideae</taxon>
        <taxon>Oryzeae</taxon>
        <taxon>Oryzinae</taxon>
        <taxon>Oryza</taxon>
        <taxon>Oryza meyeriana</taxon>
    </lineage>
</organism>
<dbReference type="Proteomes" id="UP000479710">
    <property type="component" value="Unassembled WGS sequence"/>
</dbReference>
<evidence type="ECO:0000256" key="1">
    <source>
        <dbReference type="SAM" id="MobiDB-lite"/>
    </source>
</evidence>
<proteinExistence type="predicted"/>
<protein>
    <submittedName>
        <fullName evidence="2">Uncharacterized protein</fullName>
    </submittedName>
</protein>
<dbReference type="EMBL" id="SPHZ02000004">
    <property type="protein sequence ID" value="KAF0921619.1"/>
    <property type="molecule type" value="Genomic_DNA"/>
</dbReference>
<evidence type="ECO:0000313" key="2">
    <source>
        <dbReference type="EMBL" id="KAF0921619.1"/>
    </source>
</evidence>
<reference evidence="2 3" key="1">
    <citation type="submission" date="2019-11" db="EMBL/GenBank/DDBJ databases">
        <title>Whole genome sequence of Oryza granulata.</title>
        <authorList>
            <person name="Li W."/>
        </authorList>
    </citation>
    <scope>NUCLEOTIDE SEQUENCE [LARGE SCALE GENOMIC DNA]</scope>
    <source>
        <strain evidence="3">cv. Menghai</strain>
        <tissue evidence="2">Leaf</tissue>
    </source>
</reference>
<dbReference type="AlphaFoldDB" id="A0A6G1EA42"/>
<name>A0A6G1EA42_9ORYZ</name>
<comment type="caution">
    <text evidence="2">The sequence shown here is derived from an EMBL/GenBank/DDBJ whole genome shotgun (WGS) entry which is preliminary data.</text>
</comment>
<feature type="region of interest" description="Disordered" evidence="1">
    <location>
        <begin position="43"/>
        <end position="159"/>
    </location>
</feature>
<accession>A0A6G1EA42</accession>
<sequence>MAMRWIDDEENRVEVSKNRRSRWLEDIYAGVTGEGETLGSVQQWHAEGPKQARPSKVQHRHAGTVARESTTTVTIHGATRAMRQRAKTDERRAMRRRQHAGETRTAQDGDVQRPDDGGARETARPGAGNSGWQCRGGDDDGRTDGATAWQTGDDRDTQM</sequence>
<feature type="compositionally biased region" description="Basic and acidic residues" evidence="1">
    <location>
        <begin position="99"/>
        <end position="123"/>
    </location>
</feature>
<evidence type="ECO:0000313" key="3">
    <source>
        <dbReference type="Proteomes" id="UP000479710"/>
    </source>
</evidence>